<name>A0A2U3QHY4_9BACT</name>
<reference evidence="3" key="1">
    <citation type="submission" date="2018-03" db="EMBL/GenBank/DDBJ databases">
        <authorList>
            <person name="Zecchin S."/>
        </authorList>
    </citation>
    <scope>NUCLEOTIDE SEQUENCE [LARGE SCALE GENOMIC DNA]</scope>
</reference>
<evidence type="ECO:0000313" key="3">
    <source>
        <dbReference type="Proteomes" id="UP000245125"/>
    </source>
</evidence>
<feature type="signal peptide" evidence="1">
    <location>
        <begin position="1"/>
        <end position="23"/>
    </location>
</feature>
<evidence type="ECO:0000313" key="2">
    <source>
        <dbReference type="EMBL" id="SPQ01022.1"/>
    </source>
</evidence>
<organism evidence="2 3">
    <name type="scientific">Candidatus Sulfobium mesophilum</name>
    <dbReference type="NCBI Taxonomy" id="2016548"/>
    <lineage>
        <taxon>Bacteria</taxon>
        <taxon>Pseudomonadati</taxon>
        <taxon>Nitrospirota</taxon>
        <taxon>Nitrospiria</taxon>
        <taxon>Nitrospirales</taxon>
        <taxon>Nitrospiraceae</taxon>
        <taxon>Candidatus Sulfobium</taxon>
    </lineage>
</organism>
<proteinExistence type="predicted"/>
<gene>
    <name evidence="2" type="ORF">NBG4_40062</name>
</gene>
<protein>
    <submittedName>
        <fullName evidence="2">Uncharacterized protein</fullName>
    </submittedName>
</protein>
<dbReference type="AlphaFoldDB" id="A0A2U3QHY4"/>
<sequence>MKKMNILFAVFCVLALSASFSIAADDQPDARRGIRVNVQYDPLGPNNLIVAYVKFINENRYRVEGNWWPVITCEDGNRRQGLVAALNLNQGETLAVNIMRSAACGPGRVKDIYVEMNVNKAGP</sequence>
<keyword evidence="1" id="KW-0732">Signal</keyword>
<dbReference type="Proteomes" id="UP000245125">
    <property type="component" value="Unassembled WGS sequence"/>
</dbReference>
<dbReference type="EMBL" id="OUUY01000086">
    <property type="protein sequence ID" value="SPQ01022.1"/>
    <property type="molecule type" value="Genomic_DNA"/>
</dbReference>
<evidence type="ECO:0000256" key="1">
    <source>
        <dbReference type="SAM" id="SignalP"/>
    </source>
</evidence>
<accession>A0A2U3QHY4</accession>
<keyword evidence="3" id="KW-1185">Reference proteome</keyword>
<feature type="chain" id="PRO_5015643634" evidence="1">
    <location>
        <begin position="24"/>
        <end position="123"/>
    </location>
</feature>